<sequence>MFSNIKRILAFPLIPGNRRMLEEPIHRPCLRLLLGIFFFGDEISKMLDIYQRIREWKRFLFPRLTTRTTFSHYIPMVGALSHSLYSMHILSPDLLSRCFGVHDLAAEFSILCTATLGPGFAVYFRPHMNRLGRWKRVEYSVFAAVIFTYGSLFAVIFLKDILPNTLKVWMKSLIGIGMSLVLLSRGYNYLSFHDSRRRHRNMAIHSTPAKPVTTPPQNES</sequence>
<keyword evidence="1" id="KW-0812">Transmembrane</keyword>
<keyword evidence="1" id="KW-0472">Membrane</keyword>
<proteinExistence type="predicted"/>
<dbReference type="WBParaSite" id="BTMF_0001447801-mRNA-1">
    <property type="protein sequence ID" value="BTMF_0001447801-mRNA-1"/>
    <property type="gene ID" value="BTMF_0001447801"/>
</dbReference>
<evidence type="ECO:0000313" key="2">
    <source>
        <dbReference type="EMBL" id="VDO42743.1"/>
    </source>
</evidence>
<feature type="transmembrane region" description="Helical" evidence="1">
    <location>
        <begin position="64"/>
        <end position="85"/>
    </location>
</feature>
<organism evidence="4">
    <name type="scientific">Brugia timori</name>
    <dbReference type="NCBI Taxonomy" id="42155"/>
    <lineage>
        <taxon>Eukaryota</taxon>
        <taxon>Metazoa</taxon>
        <taxon>Ecdysozoa</taxon>
        <taxon>Nematoda</taxon>
        <taxon>Chromadorea</taxon>
        <taxon>Rhabditida</taxon>
        <taxon>Spirurina</taxon>
        <taxon>Spiruromorpha</taxon>
        <taxon>Filarioidea</taxon>
        <taxon>Onchocercidae</taxon>
        <taxon>Brugia</taxon>
    </lineage>
</organism>
<evidence type="ECO:0000313" key="4">
    <source>
        <dbReference type="WBParaSite" id="BTMF_0001447801-mRNA-1"/>
    </source>
</evidence>
<gene>
    <name evidence="2" type="ORF">BTMF_LOCUS12474</name>
</gene>
<evidence type="ECO:0000313" key="3">
    <source>
        <dbReference type="Proteomes" id="UP000280834"/>
    </source>
</evidence>
<dbReference type="PANTHER" id="PTHR38640">
    <property type="entry name" value="GEO09659P1"/>
    <property type="match status" value="1"/>
</dbReference>
<keyword evidence="3" id="KW-1185">Reference proteome</keyword>
<dbReference type="EMBL" id="UZAG01019198">
    <property type="protein sequence ID" value="VDO42743.1"/>
    <property type="molecule type" value="Genomic_DNA"/>
</dbReference>
<feature type="transmembrane region" description="Helical" evidence="1">
    <location>
        <begin position="137"/>
        <end position="157"/>
    </location>
</feature>
<dbReference type="STRING" id="42155.A0A0R3R388"/>
<evidence type="ECO:0000256" key="1">
    <source>
        <dbReference type="SAM" id="Phobius"/>
    </source>
</evidence>
<reference evidence="2 3" key="2">
    <citation type="submission" date="2018-11" db="EMBL/GenBank/DDBJ databases">
        <authorList>
            <consortium name="Pathogen Informatics"/>
        </authorList>
    </citation>
    <scope>NUCLEOTIDE SEQUENCE [LARGE SCALE GENOMIC DNA]</scope>
</reference>
<keyword evidence="1" id="KW-1133">Transmembrane helix</keyword>
<dbReference type="PANTHER" id="PTHR38640:SF1">
    <property type="entry name" value="GEO09659P1"/>
    <property type="match status" value="1"/>
</dbReference>
<feature type="transmembrane region" description="Helical" evidence="1">
    <location>
        <begin position="169"/>
        <end position="190"/>
    </location>
</feature>
<reference evidence="4" key="1">
    <citation type="submission" date="2017-02" db="UniProtKB">
        <authorList>
            <consortium name="WormBaseParasite"/>
        </authorList>
    </citation>
    <scope>IDENTIFICATION</scope>
</reference>
<dbReference type="AlphaFoldDB" id="A0A0R3R388"/>
<feature type="transmembrane region" description="Helical" evidence="1">
    <location>
        <begin position="105"/>
        <end position="125"/>
    </location>
</feature>
<accession>A0A0R3R388</accession>
<name>A0A0R3R388_9BILA</name>
<dbReference type="Proteomes" id="UP000280834">
    <property type="component" value="Unassembled WGS sequence"/>
</dbReference>
<protein>
    <submittedName>
        <fullName evidence="2 4">Uncharacterized protein</fullName>
    </submittedName>
</protein>